<feature type="compositionally biased region" description="Basic residues" evidence="2">
    <location>
        <begin position="194"/>
        <end position="203"/>
    </location>
</feature>
<feature type="region of interest" description="Disordered" evidence="2">
    <location>
        <begin position="50"/>
        <end position="106"/>
    </location>
</feature>
<accession>A0A139AL60</accession>
<dbReference type="PROSITE" id="PS50157">
    <property type="entry name" value="ZINC_FINGER_C2H2_2"/>
    <property type="match status" value="1"/>
</dbReference>
<keyword evidence="1" id="KW-0863">Zinc-finger</keyword>
<gene>
    <name evidence="4" type="ORF">M427DRAFT_154030</name>
</gene>
<evidence type="ECO:0000313" key="4">
    <source>
        <dbReference type="EMBL" id="KXS17243.1"/>
    </source>
</evidence>
<feature type="compositionally biased region" description="Polar residues" evidence="2">
    <location>
        <begin position="51"/>
        <end position="65"/>
    </location>
</feature>
<evidence type="ECO:0000313" key="5">
    <source>
        <dbReference type="Proteomes" id="UP000070544"/>
    </source>
</evidence>
<reference evidence="4 5" key="1">
    <citation type="journal article" date="2015" name="Genome Biol. Evol.">
        <title>Phylogenomic analyses indicate that early fungi evolved digesting cell walls of algal ancestors of land plants.</title>
        <authorList>
            <person name="Chang Y."/>
            <person name="Wang S."/>
            <person name="Sekimoto S."/>
            <person name="Aerts A.L."/>
            <person name="Choi C."/>
            <person name="Clum A."/>
            <person name="LaButti K.M."/>
            <person name="Lindquist E.A."/>
            <person name="Yee Ngan C."/>
            <person name="Ohm R.A."/>
            <person name="Salamov A.A."/>
            <person name="Grigoriev I.V."/>
            <person name="Spatafora J.W."/>
            <person name="Berbee M.L."/>
        </authorList>
    </citation>
    <scope>NUCLEOTIDE SEQUENCE [LARGE SCALE GENOMIC DNA]</scope>
    <source>
        <strain evidence="4 5">JEL478</strain>
    </source>
</reference>
<dbReference type="AlphaFoldDB" id="A0A139AL60"/>
<dbReference type="OrthoDB" id="10640364at2759"/>
<keyword evidence="5" id="KW-1185">Reference proteome</keyword>
<name>A0A139AL60_GONPJ</name>
<feature type="region of interest" description="Disordered" evidence="2">
    <location>
        <begin position="120"/>
        <end position="241"/>
    </location>
</feature>
<feature type="compositionally biased region" description="Basic residues" evidence="2">
    <location>
        <begin position="150"/>
        <end position="164"/>
    </location>
</feature>
<dbReference type="InterPro" id="IPR013087">
    <property type="entry name" value="Znf_C2H2_type"/>
</dbReference>
<feature type="region of interest" description="Disordered" evidence="2">
    <location>
        <begin position="1"/>
        <end position="34"/>
    </location>
</feature>
<keyword evidence="1" id="KW-0479">Metal-binding</keyword>
<dbReference type="GO" id="GO:0008270">
    <property type="term" value="F:zinc ion binding"/>
    <property type="evidence" value="ECO:0007669"/>
    <property type="project" value="UniProtKB-KW"/>
</dbReference>
<organism evidence="4 5">
    <name type="scientific">Gonapodya prolifera (strain JEL478)</name>
    <name type="common">Monoblepharis prolifera</name>
    <dbReference type="NCBI Taxonomy" id="1344416"/>
    <lineage>
        <taxon>Eukaryota</taxon>
        <taxon>Fungi</taxon>
        <taxon>Fungi incertae sedis</taxon>
        <taxon>Chytridiomycota</taxon>
        <taxon>Chytridiomycota incertae sedis</taxon>
        <taxon>Monoblepharidomycetes</taxon>
        <taxon>Monoblepharidales</taxon>
        <taxon>Gonapodyaceae</taxon>
        <taxon>Gonapodya</taxon>
    </lineage>
</organism>
<protein>
    <recommendedName>
        <fullName evidence="3">C2H2-type domain-containing protein</fullName>
    </recommendedName>
</protein>
<feature type="domain" description="C2H2-type" evidence="3">
    <location>
        <begin position="415"/>
        <end position="438"/>
    </location>
</feature>
<sequence length="507" mass="52538">MHRSSTPPLPSAPSSPTSTNPTSPSFVPLYNPAEPDMANALSSYLAHKARGSSNGSFTAPSNRSASPVELPGGGRRRRAKRERTPPMGGPAQASAQPNMAARQPALVATGLAVDKALRSRNRSTAVVEGGWNSQGSATESDRDAPLARRGATRGRSASKARGGRRGAVQSNGRKRARQAGEGGKVEPPTTPPHRPPKRPKAVHAGRGGRGGRAGAAEVKEESDDDAGGEEEQDELEEEGPVSPSDIAYVSAVNAAAAAAQAVSFGAPRLGGDVHAPPIGFTGDEPDWPGNPPGLGGAAFGVGAGGVGGVGVGGLSAGGVRLDQVDGAAQTGQLPAWQIRGQVVWRDQTSVHEEDGAGTQLVRLATVNARLPDTLDPKRPVRMWIGGTKVQGKMYKTLKNAKQFLVDQRNIAGGRWRCEECNKNFCRQQRLDSHNATRHNLPVGEADFASFFAPAGGEVVLGARMTVQGQTRMVTGLQGPPEGLGVAGVRMDDEAAVALATWGDVGGR</sequence>
<dbReference type="PROSITE" id="PS00028">
    <property type="entry name" value="ZINC_FINGER_C2H2_1"/>
    <property type="match status" value="1"/>
</dbReference>
<feature type="region of interest" description="Disordered" evidence="2">
    <location>
        <begin position="275"/>
        <end position="295"/>
    </location>
</feature>
<evidence type="ECO:0000256" key="1">
    <source>
        <dbReference type="PROSITE-ProRule" id="PRU00042"/>
    </source>
</evidence>
<evidence type="ECO:0000256" key="2">
    <source>
        <dbReference type="SAM" id="MobiDB-lite"/>
    </source>
</evidence>
<dbReference type="Proteomes" id="UP000070544">
    <property type="component" value="Unassembled WGS sequence"/>
</dbReference>
<proteinExistence type="predicted"/>
<keyword evidence="1" id="KW-0862">Zinc</keyword>
<feature type="compositionally biased region" description="Acidic residues" evidence="2">
    <location>
        <begin position="220"/>
        <end position="239"/>
    </location>
</feature>
<feature type="compositionally biased region" description="Low complexity" evidence="2">
    <location>
        <begin position="14"/>
        <end position="28"/>
    </location>
</feature>
<dbReference type="EMBL" id="KQ965748">
    <property type="protein sequence ID" value="KXS17243.1"/>
    <property type="molecule type" value="Genomic_DNA"/>
</dbReference>
<evidence type="ECO:0000259" key="3">
    <source>
        <dbReference type="PROSITE" id="PS50157"/>
    </source>
</evidence>